<evidence type="ECO:0000313" key="3">
    <source>
        <dbReference type="Proteomes" id="UP001595976"/>
    </source>
</evidence>
<sequence>MSGHFFWSGMPVAFLPGETIAAALLRAGIADLGRPDGHLPGGRVFCGIGACQGCVVAVEDAAPVESCLTPAQEGLRLGPLPATGAGHD</sequence>
<dbReference type="InterPro" id="IPR036010">
    <property type="entry name" value="2Fe-2S_ferredoxin-like_sf"/>
</dbReference>
<proteinExistence type="predicted"/>
<name>A0ABW0F1M3_9HYPH</name>
<keyword evidence="3" id="KW-1185">Reference proteome</keyword>
<dbReference type="Pfam" id="PF13510">
    <property type="entry name" value="Fer2_4"/>
    <property type="match status" value="1"/>
</dbReference>
<keyword evidence="1" id="KW-0560">Oxidoreductase</keyword>
<dbReference type="SUPFAM" id="SSF54292">
    <property type="entry name" value="2Fe-2S ferredoxin-like"/>
    <property type="match status" value="1"/>
</dbReference>
<evidence type="ECO:0000313" key="2">
    <source>
        <dbReference type="EMBL" id="MFC5293304.1"/>
    </source>
</evidence>
<dbReference type="EMBL" id="JBHSLI010000003">
    <property type="protein sequence ID" value="MFC5293304.1"/>
    <property type="molecule type" value="Genomic_DNA"/>
</dbReference>
<accession>A0ABW0F1M3</accession>
<evidence type="ECO:0000256" key="1">
    <source>
        <dbReference type="ARBA" id="ARBA00023002"/>
    </source>
</evidence>
<dbReference type="Gene3D" id="3.10.20.440">
    <property type="entry name" value="2Fe-2S iron-sulphur cluster binding domain, sarcosine oxidase, alpha subunit, N-terminal domain"/>
    <property type="match status" value="1"/>
</dbReference>
<protein>
    <submittedName>
        <fullName evidence="2">2Fe-2S iron-sulfur cluster-binding protein</fullName>
    </submittedName>
</protein>
<organism evidence="2 3">
    <name type="scientific">Bosea minatitlanensis</name>
    <dbReference type="NCBI Taxonomy" id="128782"/>
    <lineage>
        <taxon>Bacteria</taxon>
        <taxon>Pseudomonadati</taxon>
        <taxon>Pseudomonadota</taxon>
        <taxon>Alphaproteobacteria</taxon>
        <taxon>Hyphomicrobiales</taxon>
        <taxon>Boseaceae</taxon>
        <taxon>Bosea</taxon>
    </lineage>
</organism>
<gene>
    <name evidence="2" type="ORF">ACFPK2_09930</name>
</gene>
<dbReference type="InterPro" id="IPR042204">
    <property type="entry name" value="2Fe-2S-bd_N"/>
</dbReference>
<dbReference type="RefSeq" id="WP_158471800.1">
    <property type="nucleotide sequence ID" value="NZ_JAOAOS010000028.1"/>
</dbReference>
<comment type="caution">
    <text evidence="2">The sequence shown here is derived from an EMBL/GenBank/DDBJ whole genome shotgun (WGS) entry which is preliminary data.</text>
</comment>
<reference evidence="3" key="1">
    <citation type="journal article" date="2019" name="Int. J. Syst. Evol. Microbiol.">
        <title>The Global Catalogue of Microorganisms (GCM) 10K type strain sequencing project: providing services to taxonomists for standard genome sequencing and annotation.</title>
        <authorList>
            <consortium name="The Broad Institute Genomics Platform"/>
            <consortium name="The Broad Institute Genome Sequencing Center for Infectious Disease"/>
            <person name="Wu L."/>
            <person name="Ma J."/>
        </authorList>
    </citation>
    <scope>NUCLEOTIDE SEQUENCE [LARGE SCALE GENOMIC DNA]</scope>
    <source>
        <strain evidence="3">CGMCC 1.15643</strain>
    </source>
</reference>
<dbReference type="Proteomes" id="UP001595976">
    <property type="component" value="Unassembled WGS sequence"/>
</dbReference>